<evidence type="ECO:0000256" key="1">
    <source>
        <dbReference type="SAM" id="MobiDB-lite"/>
    </source>
</evidence>
<dbReference type="AlphaFoldDB" id="A0ABD1DXH7"/>
<proteinExistence type="predicted"/>
<dbReference type="EMBL" id="JBEHCU010000753">
    <property type="protein sequence ID" value="KAL1404164.1"/>
    <property type="molecule type" value="Genomic_DNA"/>
</dbReference>
<feature type="compositionally biased region" description="Basic and acidic residues" evidence="1">
    <location>
        <begin position="78"/>
        <end position="93"/>
    </location>
</feature>
<organism evidence="2 3">
    <name type="scientific">Culex pipiens pipiens</name>
    <name type="common">Northern house mosquito</name>
    <dbReference type="NCBI Taxonomy" id="38569"/>
    <lineage>
        <taxon>Eukaryota</taxon>
        <taxon>Metazoa</taxon>
        <taxon>Ecdysozoa</taxon>
        <taxon>Arthropoda</taxon>
        <taxon>Hexapoda</taxon>
        <taxon>Insecta</taxon>
        <taxon>Pterygota</taxon>
        <taxon>Neoptera</taxon>
        <taxon>Endopterygota</taxon>
        <taxon>Diptera</taxon>
        <taxon>Nematocera</taxon>
        <taxon>Culicoidea</taxon>
        <taxon>Culicidae</taxon>
        <taxon>Culicinae</taxon>
        <taxon>Culicini</taxon>
        <taxon>Culex</taxon>
        <taxon>Culex</taxon>
    </lineage>
</organism>
<feature type="non-terminal residue" evidence="2">
    <location>
        <position position="109"/>
    </location>
</feature>
<gene>
    <name evidence="2" type="ORF">pipiens_019032</name>
</gene>
<keyword evidence="3" id="KW-1185">Reference proteome</keyword>
<sequence length="109" mass="12352">MVLTIKFYSLECILHLSLYATLNVLQVKTSKVKRSRQPSKIVELSPSYKQESLRCIDSSVYQPSGRGRRFVVVSTEEIQDHRQTTAARGDERSISSNSRAPGYTKKGKM</sequence>
<accession>A0ABD1DXH7</accession>
<name>A0ABD1DXH7_CULPP</name>
<protein>
    <submittedName>
        <fullName evidence="2">Uncharacterized protein</fullName>
    </submittedName>
</protein>
<reference evidence="2 3" key="1">
    <citation type="submission" date="2024-05" db="EMBL/GenBank/DDBJ databases">
        <title>Culex pipiens pipiens assembly and annotation.</title>
        <authorList>
            <person name="Alout H."/>
            <person name="Durand T."/>
        </authorList>
    </citation>
    <scope>NUCLEOTIDE SEQUENCE [LARGE SCALE GENOMIC DNA]</scope>
    <source>
        <strain evidence="2">HA-2024</strain>
        <tissue evidence="2">Whole body</tissue>
    </source>
</reference>
<comment type="caution">
    <text evidence="2">The sequence shown here is derived from an EMBL/GenBank/DDBJ whole genome shotgun (WGS) entry which is preliminary data.</text>
</comment>
<dbReference type="Proteomes" id="UP001562425">
    <property type="component" value="Unassembled WGS sequence"/>
</dbReference>
<evidence type="ECO:0000313" key="3">
    <source>
        <dbReference type="Proteomes" id="UP001562425"/>
    </source>
</evidence>
<feature type="region of interest" description="Disordered" evidence="1">
    <location>
        <begin position="77"/>
        <end position="109"/>
    </location>
</feature>
<evidence type="ECO:0000313" key="2">
    <source>
        <dbReference type="EMBL" id="KAL1404164.1"/>
    </source>
</evidence>